<evidence type="ECO:0000313" key="1">
    <source>
        <dbReference type="EMBL" id="GFZ12372.1"/>
    </source>
</evidence>
<accession>A0A7J0GNK0</accession>
<dbReference type="Proteomes" id="UP000585474">
    <property type="component" value="Unassembled WGS sequence"/>
</dbReference>
<sequence>MLLGGGIPYERQTEHGGALIFQALEQICVKALDGGAMEWWMLTWVLTAMVVMAEGVDEAEDGWLVDGHSSEPAAVEGAQLVSEGGSFRGSMADGAPVVMAAMTKVLRQKLVGWQG</sequence>
<dbReference type="AlphaFoldDB" id="A0A7J0GNK0"/>
<proteinExistence type="predicted"/>
<keyword evidence="2" id="KW-1185">Reference proteome</keyword>
<reference evidence="1 2" key="1">
    <citation type="submission" date="2019-07" db="EMBL/GenBank/DDBJ databases">
        <title>De Novo Assembly of kiwifruit Actinidia rufa.</title>
        <authorList>
            <person name="Sugita-Konishi S."/>
            <person name="Sato K."/>
            <person name="Mori E."/>
            <person name="Abe Y."/>
            <person name="Kisaki G."/>
            <person name="Hamano K."/>
            <person name="Suezawa K."/>
            <person name="Otani M."/>
            <person name="Fukuda T."/>
            <person name="Manabe T."/>
            <person name="Gomi K."/>
            <person name="Tabuchi M."/>
            <person name="Akimitsu K."/>
            <person name="Kataoka I."/>
        </authorList>
    </citation>
    <scope>NUCLEOTIDE SEQUENCE [LARGE SCALE GENOMIC DNA]</scope>
    <source>
        <strain evidence="2">cv. Fuchu</strain>
    </source>
</reference>
<comment type="caution">
    <text evidence="1">The sequence shown here is derived from an EMBL/GenBank/DDBJ whole genome shotgun (WGS) entry which is preliminary data.</text>
</comment>
<gene>
    <name evidence="1" type="ORF">Acr_23g0007570</name>
</gene>
<organism evidence="1 2">
    <name type="scientific">Actinidia rufa</name>
    <dbReference type="NCBI Taxonomy" id="165716"/>
    <lineage>
        <taxon>Eukaryota</taxon>
        <taxon>Viridiplantae</taxon>
        <taxon>Streptophyta</taxon>
        <taxon>Embryophyta</taxon>
        <taxon>Tracheophyta</taxon>
        <taxon>Spermatophyta</taxon>
        <taxon>Magnoliopsida</taxon>
        <taxon>eudicotyledons</taxon>
        <taxon>Gunneridae</taxon>
        <taxon>Pentapetalae</taxon>
        <taxon>asterids</taxon>
        <taxon>Ericales</taxon>
        <taxon>Actinidiaceae</taxon>
        <taxon>Actinidia</taxon>
    </lineage>
</organism>
<name>A0A7J0GNK0_9ERIC</name>
<dbReference type="EMBL" id="BJWL01000023">
    <property type="protein sequence ID" value="GFZ12372.1"/>
    <property type="molecule type" value="Genomic_DNA"/>
</dbReference>
<protein>
    <submittedName>
        <fullName evidence="1">Uncharacterized protein</fullName>
    </submittedName>
</protein>
<evidence type="ECO:0000313" key="2">
    <source>
        <dbReference type="Proteomes" id="UP000585474"/>
    </source>
</evidence>